<keyword evidence="5" id="KW-0406">Ion transport</keyword>
<sequence length="304" mass="36011">MHLKKIIQKKNNLQKIHLKVNSEKNILLISIMKLNQQLNFFVNNALSVKEIIKQLDEKYHIQNEFIEQNFSKLNINLLQKLHKLIKINSNKELWIYLKEEQKYATDSYSRYEKLMLENSKKNKIDFIALGEKANDFFTSNNLNIVKKLNLNDVNLVKTLSAIIKFLYKEERYSKIKFVINSNKSFNEPFTILPMNNFDSQKFSLKNLDVNKYYNFNIYPNISQYLETSTNIYIENIVQSLIIESGFYNAKNSLVKTNKILKDLDEQILSVSKKITRIKREKEIEEIVMLTRNNKSFSLTNEAKK</sequence>
<evidence type="ECO:0000313" key="10">
    <source>
        <dbReference type="Proteomes" id="UP001179842"/>
    </source>
</evidence>
<accession>A0ABY8LWR1</accession>
<keyword evidence="4" id="KW-0375">Hydrogen ion transport</keyword>
<keyword evidence="3" id="KW-0813">Transport</keyword>
<evidence type="ECO:0000256" key="8">
    <source>
        <dbReference type="ARBA" id="ARBA00023310"/>
    </source>
</evidence>
<dbReference type="SUPFAM" id="SSF52943">
    <property type="entry name" value="ATP synthase (F1-ATPase), gamma subunit"/>
    <property type="match status" value="1"/>
</dbReference>
<keyword evidence="7" id="KW-0139">CF(1)</keyword>
<reference evidence="9" key="1">
    <citation type="submission" date="2023-04" db="EMBL/GenBank/DDBJ databases">
        <title>Completed genome of Mycoplasma lagogenitalium type strain 12MS.</title>
        <authorList>
            <person name="Spergser J."/>
        </authorList>
    </citation>
    <scope>NUCLEOTIDE SEQUENCE</scope>
    <source>
        <strain evidence="9">12MS</strain>
    </source>
</reference>
<name>A0ABY8LWR1_9BACT</name>
<dbReference type="RefSeq" id="WP_280102306.1">
    <property type="nucleotide sequence ID" value="NZ_CP122979.1"/>
</dbReference>
<proteinExistence type="inferred from homology"/>
<dbReference type="Gene3D" id="3.40.1380.10">
    <property type="match status" value="1"/>
</dbReference>
<evidence type="ECO:0000256" key="3">
    <source>
        <dbReference type="ARBA" id="ARBA00022448"/>
    </source>
</evidence>
<evidence type="ECO:0000256" key="2">
    <source>
        <dbReference type="ARBA" id="ARBA00007681"/>
    </source>
</evidence>
<evidence type="ECO:0000256" key="6">
    <source>
        <dbReference type="ARBA" id="ARBA00023136"/>
    </source>
</evidence>
<comment type="similarity">
    <text evidence="2">Belongs to the ATPase gamma chain family.</text>
</comment>
<gene>
    <name evidence="9" type="ORF">QEG99_01815</name>
</gene>
<dbReference type="NCBIfam" id="NF045933">
    <property type="entry name" value="MSC_0622_gamma"/>
    <property type="match status" value="1"/>
</dbReference>
<keyword evidence="6" id="KW-0472">Membrane</keyword>
<evidence type="ECO:0000313" key="9">
    <source>
        <dbReference type="EMBL" id="WGI37003.1"/>
    </source>
</evidence>
<organism evidence="9 10">
    <name type="scientific">Mesomycoplasma lagogenitalium</name>
    <dbReference type="NCBI Taxonomy" id="171286"/>
    <lineage>
        <taxon>Bacteria</taxon>
        <taxon>Bacillati</taxon>
        <taxon>Mycoplasmatota</taxon>
        <taxon>Mycoplasmoidales</taxon>
        <taxon>Metamycoplasmataceae</taxon>
        <taxon>Mesomycoplasma</taxon>
    </lineage>
</organism>
<evidence type="ECO:0000256" key="4">
    <source>
        <dbReference type="ARBA" id="ARBA00022781"/>
    </source>
</evidence>
<keyword evidence="10" id="KW-1185">Reference proteome</keyword>
<protein>
    <recommendedName>
        <fullName evidence="11">ATP synthase gamma chain</fullName>
    </recommendedName>
</protein>
<dbReference type="InterPro" id="IPR035968">
    <property type="entry name" value="ATP_synth_F1_ATPase_gsu"/>
</dbReference>
<evidence type="ECO:0000256" key="7">
    <source>
        <dbReference type="ARBA" id="ARBA00023196"/>
    </source>
</evidence>
<keyword evidence="8" id="KW-0066">ATP synthesis</keyword>
<comment type="subcellular location">
    <subcellularLocation>
        <location evidence="1">Membrane</location>
        <topology evidence="1">Peripheral membrane protein</topology>
    </subcellularLocation>
</comment>
<evidence type="ECO:0000256" key="1">
    <source>
        <dbReference type="ARBA" id="ARBA00004170"/>
    </source>
</evidence>
<evidence type="ECO:0008006" key="11">
    <source>
        <dbReference type="Google" id="ProtNLM"/>
    </source>
</evidence>
<dbReference type="Proteomes" id="UP001179842">
    <property type="component" value="Chromosome"/>
</dbReference>
<dbReference type="EMBL" id="CP122979">
    <property type="protein sequence ID" value="WGI37003.1"/>
    <property type="molecule type" value="Genomic_DNA"/>
</dbReference>
<evidence type="ECO:0000256" key="5">
    <source>
        <dbReference type="ARBA" id="ARBA00023065"/>
    </source>
</evidence>